<proteinExistence type="inferred from homology"/>
<protein>
    <recommendedName>
        <fullName evidence="5">T-complex 11</fullName>
    </recommendedName>
</protein>
<feature type="compositionally biased region" description="Basic and acidic residues" evidence="2">
    <location>
        <begin position="34"/>
        <end position="44"/>
    </location>
</feature>
<comment type="similarity">
    <text evidence="1">Belongs to the TCP11 family.</text>
</comment>
<dbReference type="EMBL" id="JABSND010000041">
    <property type="protein sequence ID" value="KAI6301183.1"/>
    <property type="molecule type" value="Genomic_DNA"/>
</dbReference>
<dbReference type="InterPro" id="IPR008862">
    <property type="entry name" value="Tcp11"/>
</dbReference>
<keyword evidence="4" id="KW-1185">Reference proteome</keyword>
<organism evidence="3 4">
    <name type="scientific">Pyricularia grisea</name>
    <name type="common">Crabgrass-specific blast fungus</name>
    <name type="synonym">Magnaporthe grisea</name>
    <dbReference type="NCBI Taxonomy" id="148305"/>
    <lineage>
        <taxon>Eukaryota</taxon>
        <taxon>Fungi</taxon>
        <taxon>Dikarya</taxon>
        <taxon>Ascomycota</taxon>
        <taxon>Pezizomycotina</taxon>
        <taxon>Sordariomycetes</taxon>
        <taxon>Sordariomycetidae</taxon>
        <taxon>Magnaporthales</taxon>
        <taxon>Pyriculariaceae</taxon>
        <taxon>Pyricularia</taxon>
    </lineage>
</organism>
<evidence type="ECO:0000256" key="2">
    <source>
        <dbReference type="SAM" id="MobiDB-lite"/>
    </source>
</evidence>
<feature type="compositionally biased region" description="Low complexity" evidence="2">
    <location>
        <begin position="473"/>
        <end position="484"/>
    </location>
</feature>
<accession>A0ABQ8NT06</accession>
<dbReference type="PANTHER" id="PTHR12832:SF11">
    <property type="entry name" value="LD23868P"/>
    <property type="match status" value="1"/>
</dbReference>
<dbReference type="Proteomes" id="UP001059893">
    <property type="component" value="Unassembled WGS sequence"/>
</dbReference>
<evidence type="ECO:0000313" key="4">
    <source>
        <dbReference type="Proteomes" id="UP001059893"/>
    </source>
</evidence>
<evidence type="ECO:0000313" key="3">
    <source>
        <dbReference type="EMBL" id="KAI6301183.1"/>
    </source>
</evidence>
<evidence type="ECO:0000256" key="1">
    <source>
        <dbReference type="ARBA" id="ARBA00010954"/>
    </source>
</evidence>
<reference evidence="3" key="1">
    <citation type="submission" date="2021-01" db="EMBL/GenBank/DDBJ databases">
        <title>Deciphering the adaptive evolutionary patterns associated with biogeogrpahic diversity in the finger millet blast pathogen Magnaporthe oryzae in Eastern Africa.</title>
        <authorList>
            <person name="Onyema G."/>
            <person name="Shittu T.A."/>
            <person name="Dodsworth S."/>
            <person name="Devilliers S."/>
            <person name="Muthumeenakshi S."/>
            <person name="Sreenivasaprasad S."/>
        </authorList>
    </citation>
    <scope>NUCLEOTIDE SEQUENCE</scope>
    <source>
        <strain evidence="3">D15/s37</strain>
    </source>
</reference>
<dbReference type="Pfam" id="PF05794">
    <property type="entry name" value="Tcp11"/>
    <property type="match status" value="1"/>
</dbReference>
<name>A0ABQ8NT06_PYRGI</name>
<feature type="region of interest" description="Disordered" evidence="2">
    <location>
        <begin position="1"/>
        <end position="127"/>
    </location>
</feature>
<feature type="compositionally biased region" description="Polar residues" evidence="2">
    <location>
        <begin position="94"/>
        <end position="107"/>
    </location>
</feature>
<feature type="region of interest" description="Disordered" evidence="2">
    <location>
        <begin position="462"/>
        <end position="493"/>
    </location>
</feature>
<evidence type="ECO:0008006" key="5">
    <source>
        <dbReference type="Google" id="ProtNLM"/>
    </source>
</evidence>
<feature type="compositionally biased region" description="Basic and acidic residues" evidence="2">
    <location>
        <begin position="59"/>
        <end position="70"/>
    </location>
</feature>
<sequence>MGRMTEQGAGGMDSGFMGHARTKSDADAVPPKDTAVDSRGKTTSEDDTEFAPAVTSDQVPRRADERHESAAPKGMLSSTVARNPSSSSTRSESPLTRGNSSSSQTNGPIDFSRSAPSGPLEPPVTKTTLSELDVNKIIHNPKLRHDINFDPELHFRPNLDGEKGRRKQQKADQFWASLKEQLTLFVTDRETFLSRYGEDAQWCLPRLLKAVKDIIQTLVPSRDRRYLSEGLNVELLIQQFNRGVADLEKLASWLSSVLKLHCAPMRDEWVDEMYRELSNGNRNNDINELVKGMRSLLSVLEAMKLDVANHQIRCLRPMLIEDTVNFQQRLFYKKLQARKLPVDAAKRWYSRSAREHSGVATHSEALHSLGDMATFFYGLSNLVLPSSSTPTVPDTFVFDEDRILKLRSDAADAICLDICMRQYEDLEQVSQMMPPSMSNAQPPTLVPAYILEEETVRSNRSSVDFDFNTPPTSSSRLSWQSGSSPCLSNTPSPRNSGCMFPQVAPTSAADSRAKSAKLYSTLVDLLQTAPSMPTPQQRWQSLVPDVAIQIMRFVNAPQDLLPLIERRLEDSLADFNSDKFLDAQHSFHSRLFSELAGKVREFKSLSGLSLFTAATNSRVTNPGGRSQGASQFLQVDRSRQATAEEHGLEDMATRMAHIGLLHWRVWSELVYREVDVEGDESMEMSDA</sequence>
<gene>
    <name evidence="3" type="ORF">MCOR33_003246</name>
</gene>
<dbReference type="PANTHER" id="PTHR12832">
    <property type="entry name" value="TESTIS-SPECIFIC PROTEIN PBS13 T-COMPLEX 11"/>
    <property type="match status" value="1"/>
</dbReference>
<comment type="caution">
    <text evidence="3">The sequence shown here is derived from an EMBL/GenBank/DDBJ whole genome shotgun (WGS) entry which is preliminary data.</text>
</comment>